<name>A0ABQ2V8T8_9PSEU</name>
<protein>
    <recommendedName>
        <fullName evidence="3">Secreted protein</fullName>
    </recommendedName>
</protein>
<dbReference type="Proteomes" id="UP000649573">
    <property type="component" value="Unassembled WGS sequence"/>
</dbReference>
<keyword evidence="2" id="KW-1185">Reference proteome</keyword>
<reference evidence="2" key="1">
    <citation type="journal article" date="2019" name="Int. J. Syst. Evol. Microbiol.">
        <title>The Global Catalogue of Microorganisms (GCM) 10K type strain sequencing project: providing services to taxonomists for standard genome sequencing and annotation.</title>
        <authorList>
            <consortium name="The Broad Institute Genomics Platform"/>
            <consortium name="The Broad Institute Genome Sequencing Center for Infectious Disease"/>
            <person name="Wu L."/>
            <person name="Ma J."/>
        </authorList>
    </citation>
    <scope>NUCLEOTIDE SEQUENCE [LARGE SCALE GENOMIC DNA]</scope>
    <source>
        <strain evidence="2">JCM 3296</strain>
    </source>
</reference>
<evidence type="ECO:0000313" key="1">
    <source>
        <dbReference type="EMBL" id="GGU70255.1"/>
    </source>
</evidence>
<proteinExistence type="predicted"/>
<accession>A0ABQ2V8T8</accession>
<comment type="caution">
    <text evidence="1">The sequence shown here is derived from an EMBL/GenBank/DDBJ whole genome shotgun (WGS) entry which is preliminary data.</text>
</comment>
<evidence type="ECO:0008006" key="3">
    <source>
        <dbReference type="Google" id="ProtNLM"/>
    </source>
</evidence>
<evidence type="ECO:0000313" key="2">
    <source>
        <dbReference type="Proteomes" id="UP000649573"/>
    </source>
</evidence>
<sequence>MASLCRPVMSRCLASVVISRAVWLNQPCRAVWSATAIRFVCSASSHALASVTEAAETHSWRSAGLSVLRAAAAVCR</sequence>
<organism evidence="1 2">
    <name type="scientific">Lentzea flava</name>
    <dbReference type="NCBI Taxonomy" id="103732"/>
    <lineage>
        <taxon>Bacteria</taxon>
        <taxon>Bacillati</taxon>
        <taxon>Actinomycetota</taxon>
        <taxon>Actinomycetes</taxon>
        <taxon>Pseudonocardiales</taxon>
        <taxon>Pseudonocardiaceae</taxon>
        <taxon>Lentzea</taxon>
    </lineage>
</organism>
<gene>
    <name evidence="1" type="ORF">GCM10010178_72580</name>
</gene>
<dbReference type="EMBL" id="BMRE01000047">
    <property type="protein sequence ID" value="GGU70255.1"/>
    <property type="molecule type" value="Genomic_DNA"/>
</dbReference>